<dbReference type="RefSeq" id="WP_048205258.1">
    <property type="nucleotide sequence ID" value="NZ_CP009518.1"/>
</dbReference>
<name>A0A0E3SRU6_METMT</name>
<dbReference type="SUPFAM" id="SSF158702">
    <property type="entry name" value="Sec63 N-terminal domain-like"/>
    <property type="match status" value="1"/>
</dbReference>
<evidence type="ECO:0008006" key="3">
    <source>
        <dbReference type="Google" id="ProtNLM"/>
    </source>
</evidence>
<dbReference type="AlphaFoldDB" id="A0A0E3SRU6"/>
<dbReference type="STRING" id="1434104.MCMEM_1070"/>
<dbReference type="OrthoDB" id="140581at2157"/>
<evidence type="ECO:0000313" key="2">
    <source>
        <dbReference type="Proteomes" id="UP000033048"/>
    </source>
</evidence>
<dbReference type="HOGENOM" id="CLU_160712_0_0_2"/>
<protein>
    <recommendedName>
        <fullName evidence="3">Pathogenicity locus</fullName>
    </recommendedName>
</protein>
<accession>A0A0E3SRU6</accession>
<dbReference type="Proteomes" id="UP000033048">
    <property type="component" value="Chromosome"/>
</dbReference>
<dbReference type="EMBL" id="CP009518">
    <property type="protein sequence ID" value="AKB85123.1"/>
    <property type="molecule type" value="Genomic_DNA"/>
</dbReference>
<evidence type="ECO:0000313" key="1">
    <source>
        <dbReference type="EMBL" id="AKB85123.1"/>
    </source>
</evidence>
<proteinExistence type="predicted"/>
<dbReference type="PATRIC" id="fig|1434104.5.peg.1168"/>
<dbReference type="GeneID" id="24893605"/>
<dbReference type="KEGG" id="mmet:MCMEM_1070"/>
<keyword evidence="2" id="KW-1185">Reference proteome</keyword>
<organism evidence="1 2">
    <name type="scientific">Methanococcoides methylutens MM1</name>
    <dbReference type="NCBI Taxonomy" id="1434104"/>
    <lineage>
        <taxon>Archaea</taxon>
        <taxon>Methanobacteriati</taxon>
        <taxon>Methanobacteriota</taxon>
        <taxon>Stenosarchaea group</taxon>
        <taxon>Methanomicrobia</taxon>
        <taxon>Methanosarcinales</taxon>
        <taxon>Methanosarcinaceae</taxon>
        <taxon>Methanococcoides</taxon>
    </lineage>
</organism>
<dbReference type="InterPro" id="IPR021725">
    <property type="entry name" value="Cdd1"/>
</dbReference>
<dbReference type="Gene3D" id="1.10.150.20">
    <property type="entry name" value="5' to 3' exonuclease, C-terminal subdomain"/>
    <property type="match status" value="1"/>
</dbReference>
<dbReference type="Pfam" id="PF11731">
    <property type="entry name" value="Cdd1"/>
    <property type="match status" value="1"/>
</dbReference>
<gene>
    <name evidence="1" type="ORF">MCMEM_1070</name>
</gene>
<sequence>MSKSKKEEVLRDLMQMPGFGKKSAEQLWDLGIRSISELKDKDPERMYFELTELRDRHIDRCVLYGFREAVYYASHRDHDPELLKWWNWSDKNMEKREKVKKEKI</sequence>
<reference evidence="1 2" key="1">
    <citation type="submission" date="2014-07" db="EMBL/GenBank/DDBJ databases">
        <title>Methanogenic archaea and the global carbon cycle.</title>
        <authorList>
            <person name="Henriksen J.R."/>
            <person name="Luke J."/>
            <person name="Reinhart S."/>
            <person name="Benedict M.N."/>
            <person name="Youngblut N.D."/>
            <person name="Metcalf M.E."/>
            <person name="Whitaker R.J."/>
            <person name="Metcalf W.W."/>
        </authorList>
    </citation>
    <scope>NUCLEOTIDE SEQUENCE [LARGE SCALE GENOMIC DNA]</scope>
    <source>
        <strain evidence="1 2">MM1</strain>
    </source>
</reference>